<evidence type="ECO:0000256" key="2">
    <source>
        <dbReference type="SAM" id="SignalP"/>
    </source>
</evidence>
<feature type="transmembrane region" description="Helical" evidence="1">
    <location>
        <begin position="458"/>
        <end position="482"/>
    </location>
</feature>
<accession>A0AAP0JAY2</accession>
<keyword evidence="1" id="KW-0472">Membrane</keyword>
<feature type="chain" id="PRO_5042907027" description="Gustatory receptor" evidence="2">
    <location>
        <begin position="27"/>
        <end position="497"/>
    </location>
</feature>
<feature type="transmembrane region" description="Helical" evidence="1">
    <location>
        <begin position="69"/>
        <end position="89"/>
    </location>
</feature>
<dbReference type="PANTHER" id="PTHR31414:SF19">
    <property type="entry name" value="TRANSMEMBRANE PROTEIN"/>
    <property type="match status" value="1"/>
</dbReference>
<reference evidence="3 4" key="1">
    <citation type="submission" date="2024-01" db="EMBL/GenBank/DDBJ databases">
        <title>Genome assemblies of Stephania.</title>
        <authorList>
            <person name="Yang L."/>
        </authorList>
    </citation>
    <scope>NUCLEOTIDE SEQUENCE [LARGE SCALE GENOMIC DNA]</scope>
    <source>
        <strain evidence="3">QJT</strain>
        <tissue evidence="3">Leaf</tissue>
    </source>
</reference>
<comment type="caution">
    <text evidence="3">The sequence shown here is derived from an EMBL/GenBank/DDBJ whole genome shotgun (WGS) entry which is preliminary data.</text>
</comment>
<gene>
    <name evidence="3" type="ORF">Sjap_010178</name>
</gene>
<organism evidence="3 4">
    <name type="scientific">Stephania japonica</name>
    <dbReference type="NCBI Taxonomy" id="461633"/>
    <lineage>
        <taxon>Eukaryota</taxon>
        <taxon>Viridiplantae</taxon>
        <taxon>Streptophyta</taxon>
        <taxon>Embryophyta</taxon>
        <taxon>Tracheophyta</taxon>
        <taxon>Spermatophyta</taxon>
        <taxon>Magnoliopsida</taxon>
        <taxon>Ranunculales</taxon>
        <taxon>Menispermaceae</taxon>
        <taxon>Menispermoideae</taxon>
        <taxon>Cissampelideae</taxon>
        <taxon>Stephania</taxon>
    </lineage>
</organism>
<feature type="transmembrane region" description="Helical" evidence="1">
    <location>
        <begin position="246"/>
        <end position="271"/>
    </location>
</feature>
<feature type="transmembrane region" description="Helical" evidence="1">
    <location>
        <begin position="110"/>
        <end position="134"/>
    </location>
</feature>
<dbReference type="InterPro" id="IPR040283">
    <property type="entry name" value="DDB_G0292058-like"/>
</dbReference>
<dbReference type="PANTHER" id="PTHR31414">
    <property type="entry name" value="TRANSMEMBRANE PROTEIN DDB_G0292058"/>
    <property type="match status" value="1"/>
</dbReference>
<keyword evidence="1" id="KW-0812">Transmembrane</keyword>
<dbReference type="EMBL" id="JBBNAE010000004">
    <property type="protein sequence ID" value="KAK9129691.1"/>
    <property type="molecule type" value="Genomic_DNA"/>
</dbReference>
<evidence type="ECO:0008006" key="5">
    <source>
        <dbReference type="Google" id="ProtNLM"/>
    </source>
</evidence>
<evidence type="ECO:0000256" key="1">
    <source>
        <dbReference type="SAM" id="Phobius"/>
    </source>
</evidence>
<dbReference type="Proteomes" id="UP001417504">
    <property type="component" value="Unassembled WGS sequence"/>
</dbReference>
<keyword evidence="1" id="KW-1133">Transmembrane helix</keyword>
<evidence type="ECO:0000313" key="4">
    <source>
        <dbReference type="Proteomes" id="UP001417504"/>
    </source>
</evidence>
<dbReference type="GO" id="GO:0016020">
    <property type="term" value="C:membrane"/>
    <property type="evidence" value="ECO:0007669"/>
    <property type="project" value="TreeGrafter"/>
</dbReference>
<protein>
    <recommendedName>
        <fullName evidence="5">Gustatory receptor</fullName>
    </recommendedName>
</protein>
<proteinExistence type="predicted"/>
<dbReference type="AlphaFoldDB" id="A0AAP0JAY2"/>
<keyword evidence="4" id="KW-1185">Reference proteome</keyword>
<keyword evidence="2" id="KW-0732">Signal</keyword>
<feature type="signal peptide" evidence="2">
    <location>
        <begin position="1"/>
        <end position="26"/>
    </location>
</feature>
<name>A0AAP0JAY2_9MAGN</name>
<evidence type="ECO:0000313" key="3">
    <source>
        <dbReference type="EMBL" id="KAK9129691.1"/>
    </source>
</evidence>
<sequence length="497" mass="56247">MSRPNALFLLHFITLFIILSISSSSASSHLHKQGHGIGRADPLRSFNSYNGGYQIQNPHYWTSAMFTGVHGFALAGIWTLAGLGFGVFVSLNNHVNGSSSEIRAHSGSYYLVPFLVAIFFALLAIGTSCLVLAANHKAVHRMNRLKQALLQVAEDADRTILKVARAMEEMHYTLSPYDETTSYQLSLSSHKLENQSQMLRHAVYKQRHLLERSTRIWYGATAGIVSINLIFTIAGLVMLSMHWNSGLFVIIFFCWIFTALCWVLTGFHFFLHTFAEDTCSAFEEFQRSPGDNSLNSLIPCADKAQANRIMIEIGHAVHVFISKLNLKIVQAITTLRLYHDDEALRSEKWKICDPFSHDSNYTYYPDRCSKDSIPISVIPKILTNITCFKDNSTSSCLADEKFLSEASYKVALAYTRTIQDLFNIFPDMQKLAQCSFVKLAFSDILLHQCKPFETSVKFLWSSVISLSIIMVILELVWIVIAYQNRYRSFSWGPLIPR</sequence>
<feature type="transmembrane region" description="Helical" evidence="1">
    <location>
        <begin position="216"/>
        <end position="239"/>
    </location>
</feature>